<dbReference type="InterPro" id="IPR027430">
    <property type="entry name" value="Retinal_BS"/>
</dbReference>
<accession>A0A6P7Y798</accession>
<keyword evidence="3 14" id="KW-0600">Photoreceptor protein</keyword>
<evidence type="ECO:0000313" key="18">
    <source>
        <dbReference type="RefSeq" id="XP_030060848.1"/>
    </source>
</evidence>
<feature type="transmembrane region" description="Helical" evidence="14">
    <location>
        <begin position="234"/>
        <end position="260"/>
    </location>
</feature>
<dbReference type="PROSITE" id="PS00238">
    <property type="entry name" value="OPSIN"/>
    <property type="match status" value="1"/>
</dbReference>
<dbReference type="InterPro" id="IPR017452">
    <property type="entry name" value="GPCR_Rhodpsn_7TM"/>
</dbReference>
<feature type="transmembrane region" description="Helical" evidence="14">
    <location>
        <begin position="110"/>
        <end position="135"/>
    </location>
</feature>
<evidence type="ECO:0000256" key="15">
    <source>
        <dbReference type="SAM" id="MobiDB-lite"/>
    </source>
</evidence>
<dbReference type="PROSITE" id="PS00237">
    <property type="entry name" value="G_PROTEIN_RECEP_F1_1"/>
    <property type="match status" value="1"/>
</dbReference>
<feature type="transmembrane region" description="Helical" evidence="14">
    <location>
        <begin position="73"/>
        <end position="98"/>
    </location>
</feature>
<feature type="transmembrane region" description="Helical" evidence="14">
    <location>
        <begin position="298"/>
        <end position="324"/>
    </location>
</feature>
<dbReference type="Gene3D" id="1.20.1070.10">
    <property type="entry name" value="Rhodopsin 7-helix transmembrane proteins"/>
    <property type="match status" value="1"/>
</dbReference>
<feature type="domain" description="G-protein coupled receptors family 1 profile" evidence="16">
    <location>
        <begin position="89"/>
        <end position="351"/>
    </location>
</feature>
<feature type="transmembrane region" description="Helical" evidence="14">
    <location>
        <begin position="147"/>
        <end position="168"/>
    </location>
</feature>
<dbReference type="Proteomes" id="UP000515156">
    <property type="component" value="Chromosome 5"/>
</dbReference>
<keyword evidence="7 14" id="KW-1133">Transmembrane helix</keyword>
<evidence type="ECO:0000256" key="14">
    <source>
        <dbReference type="RuleBase" id="RU004951"/>
    </source>
</evidence>
<organism evidence="17 18">
    <name type="scientific">Microcaecilia unicolor</name>
    <dbReference type="NCBI Taxonomy" id="1415580"/>
    <lineage>
        <taxon>Eukaryota</taxon>
        <taxon>Metazoa</taxon>
        <taxon>Chordata</taxon>
        <taxon>Craniata</taxon>
        <taxon>Vertebrata</taxon>
        <taxon>Euteleostomi</taxon>
        <taxon>Amphibia</taxon>
        <taxon>Gymnophiona</taxon>
        <taxon>Siphonopidae</taxon>
        <taxon>Microcaecilia</taxon>
    </lineage>
</organism>
<keyword evidence="5 14" id="KW-0812">Transmembrane</keyword>
<keyword evidence="10 14" id="KW-0472">Membrane</keyword>
<evidence type="ECO:0000256" key="6">
    <source>
        <dbReference type="ARBA" id="ARBA00022925"/>
    </source>
</evidence>
<dbReference type="InterPro" id="IPR000276">
    <property type="entry name" value="GPCR_Rhodpsn"/>
</dbReference>
<feature type="compositionally biased region" description="Basic and acidic residues" evidence="15">
    <location>
        <begin position="544"/>
        <end position="554"/>
    </location>
</feature>
<feature type="compositionally biased region" description="Polar residues" evidence="15">
    <location>
        <begin position="412"/>
        <end position="435"/>
    </location>
</feature>
<evidence type="ECO:0000256" key="2">
    <source>
        <dbReference type="ARBA" id="ARBA00022475"/>
    </source>
</evidence>
<comment type="subcellular location">
    <subcellularLocation>
        <location evidence="1">Cell membrane</location>
        <topology evidence="1">Multi-pass membrane protein</topology>
    </subcellularLocation>
    <subcellularLocation>
        <location evidence="14">Membrane</location>
        <topology evidence="14">Multi-pass membrane protein</topology>
    </subcellularLocation>
</comment>
<dbReference type="CTD" id="94233"/>
<feature type="region of interest" description="Disordered" evidence="15">
    <location>
        <begin position="533"/>
        <end position="554"/>
    </location>
</feature>
<evidence type="ECO:0000259" key="16">
    <source>
        <dbReference type="PROSITE" id="PS50262"/>
    </source>
</evidence>
<dbReference type="GO" id="GO:0007601">
    <property type="term" value="P:visual perception"/>
    <property type="evidence" value="ECO:0007669"/>
    <property type="project" value="InterPro"/>
</dbReference>
<evidence type="ECO:0000256" key="8">
    <source>
        <dbReference type="ARBA" id="ARBA00022991"/>
    </source>
</evidence>
<evidence type="ECO:0000256" key="3">
    <source>
        <dbReference type="ARBA" id="ARBA00022543"/>
    </source>
</evidence>
<dbReference type="PRINTS" id="PR00237">
    <property type="entry name" value="GPCRRHODOPSN"/>
</dbReference>
<protein>
    <submittedName>
        <fullName evidence="18">Melanopsin</fullName>
    </submittedName>
</protein>
<evidence type="ECO:0000256" key="12">
    <source>
        <dbReference type="ARBA" id="ARBA00023170"/>
    </source>
</evidence>
<dbReference type="GO" id="GO:0007602">
    <property type="term" value="P:phototransduction"/>
    <property type="evidence" value="ECO:0007669"/>
    <property type="project" value="UniProtKB-KW"/>
</dbReference>
<dbReference type="GO" id="GO:0004930">
    <property type="term" value="F:G protein-coupled receptor activity"/>
    <property type="evidence" value="ECO:0007669"/>
    <property type="project" value="UniProtKB-KW"/>
</dbReference>
<keyword evidence="8 14" id="KW-0157">Chromophore</keyword>
<dbReference type="PRINTS" id="PR00238">
    <property type="entry name" value="OPSIN"/>
</dbReference>
<dbReference type="InParanoid" id="A0A6P7Y798"/>
<keyword evidence="2" id="KW-1003">Cell membrane</keyword>
<keyword evidence="11" id="KW-1015">Disulfide bond</keyword>
<keyword evidence="6 14" id="KW-0681">Retinal protein</keyword>
<feature type="transmembrane region" description="Helical" evidence="14">
    <location>
        <begin position="189"/>
        <end position="214"/>
    </location>
</feature>
<dbReference type="OrthoDB" id="9996086at2759"/>
<dbReference type="GO" id="GO:0005886">
    <property type="term" value="C:plasma membrane"/>
    <property type="evidence" value="ECO:0007669"/>
    <property type="project" value="UniProtKB-SubCell"/>
</dbReference>
<name>A0A6P7Y798_9AMPH</name>
<keyword evidence="4 14" id="KW-0716">Sensory transduction</keyword>
<reference evidence="18" key="1">
    <citation type="submission" date="2025-08" db="UniProtKB">
        <authorList>
            <consortium name="RefSeq"/>
        </authorList>
    </citation>
    <scope>IDENTIFICATION</scope>
</reference>
<evidence type="ECO:0000256" key="10">
    <source>
        <dbReference type="ARBA" id="ARBA00023136"/>
    </source>
</evidence>
<evidence type="ECO:0000256" key="9">
    <source>
        <dbReference type="ARBA" id="ARBA00023040"/>
    </source>
</evidence>
<dbReference type="PROSITE" id="PS50262">
    <property type="entry name" value="G_PROTEIN_RECEP_F1_2"/>
    <property type="match status" value="1"/>
</dbReference>
<gene>
    <name evidence="18" type="primary">OPN4</name>
</gene>
<evidence type="ECO:0000256" key="4">
    <source>
        <dbReference type="ARBA" id="ARBA00022606"/>
    </source>
</evidence>
<sequence>MNNQSIQRGISCSPQDINCTKILESLSTWNNSEANAYRLVELPPIPPTNSLVATVKEASHVFPTVDVPDHAHYTIGVVILVVGITGMLGNFLVIYAFCRSKSLRTPANMFIINLAISDFSMSITQAPVFFATSLHKRWIFGEKGCELYAFCGALFGITSMITLMVISVDRYFVITRPLASIGMMSKKRAVLILLGVWLYALAWSLPPFFGWSAYVPEGLLTSCTWDYVTFTPSVRAYTMLLFCFVFFIPLSAIIYCYFFIFKAIKTTNRDVHKIGSDDNKESQKQYQKMKNEWKMAKIALIVILLFVISWSPYSTVALMAFAGYADVLTPYTNSVPAVIAKASAIHNPIIYAITHPKYRMAIAKYVPGLGSLFKVSRKDSKSYSSYTSTKRCTVSSLSSDVSGLPKGKRQKSSVSDSESGWTDTEVDISTASSRLASRHTFHEMDKDTTETSDARRKSKLKSQDSGTYEKTLMDVDSIAMVEVNTVERSSLHTTCRPPDGTGLQKGDSLPTTSAGCIPSIVITCSKLHGIQEPFEDNSSLIDPKGIDHSPDNKD</sequence>
<keyword evidence="17" id="KW-1185">Reference proteome</keyword>
<dbReference type="RefSeq" id="XP_030060848.1">
    <property type="nucleotide sequence ID" value="XM_030204988.1"/>
</dbReference>
<dbReference type="SUPFAM" id="SSF81321">
    <property type="entry name" value="Family A G protein-coupled receptor-like"/>
    <property type="match status" value="1"/>
</dbReference>
<dbReference type="KEGG" id="muo:115471286"/>
<keyword evidence="9 14" id="KW-0297">G-protein coupled receptor</keyword>
<dbReference type="GO" id="GO:0009881">
    <property type="term" value="F:photoreceptor activity"/>
    <property type="evidence" value="ECO:0007669"/>
    <property type="project" value="UniProtKB-KW"/>
</dbReference>
<proteinExistence type="inferred from homology"/>
<comment type="similarity">
    <text evidence="14">Belongs to the G-protein coupled receptor 1 family. Opsin subfamily.</text>
</comment>
<evidence type="ECO:0000256" key="13">
    <source>
        <dbReference type="ARBA" id="ARBA00023224"/>
    </source>
</evidence>
<dbReference type="GeneID" id="115471286"/>
<comment type="caution">
    <text evidence="14">Lacks conserved residue(s) required for the propagation of feature annotation.</text>
</comment>
<dbReference type="InterPro" id="IPR050125">
    <property type="entry name" value="GPCR_opsins"/>
</dbReference>
<dbReference type="SMART" id="SM01381">
    <property type="entry name" value="7TM_GPCR_Srsx"/>
    <property type="match status" value="1"/>
</dbReference>
<feature type="region of interest" description="Disordered" evidence="15">
    <location>
        <begin position="489"/>
        <end position="508"/>
    </location>
</feature>
<keyword evidence="12 14" id="KW-0675">Receptor</keyword>
<dbReference type="FunFam" id="1.20.1070.10:FF:000083">
    <property type="entry name" value="Melanopsin 1"/>
    <property type="match status" value="1"/>
</dbReference>
<evidence type="ECO:0000313" key="17">
    <source>
        <dbReference type="Proteomes" id="UP000515156"/>
    </source>
</evidence>
<evidence type="ECO:0000256" key="11">
    <source>
        <dbReference type="ARBA" id="ARBA00023157"/>
    </source>
</evidence>
<dbReference type="FunCoup" id="A0A6P7Y798">
    <property type="interactions" value="402"/>
</dbReference>
<dbReference type="Pfam" id="PF00001">
    <property type="entry name" value="7tm_1"/>
    <property type="match status" value="1"/>
</dbReference>
<keyword evidence="13 14" id="KW-0807">Transducer</keyword>
<feature type="compositionally biased region" description="Basic and acidic residues" evidence="15">
    <location>
        <begin position="440"/>
        <end position="455"/>
    </location>
</feature>
<feature type="region of interest" description="Disordered" evidence="15">
    <location>
        <begin position="397"/>
        <end position="465"/>
    </location>
</feature>
<dbReference type="InterPro" id="IPR001760">
    <property type="entry name" value="Opsin"/>
</dbReference>
<evidence type="ECO:0000256" key="7">
    <source>
        <dbReference type="ARBA" id="ARBA00022989"/>
    </source>
</evidence>
<evidence type="ECO:0000256" key="5">
    <source>
        <dbReference type="ARBA" id="ARBA00022692"/>
    </source>
</evidence>
<dbReference type="PANTHER" id="PTHR24240">
    <property type="entry name" value="OPSIN"/>
    <property type="match status" value="1"/>
</dbReference>
<dbReference type="CDD" id="cd15336">
    <property type="entry name" value="7tmA_Melanopsin"/>
    <property type="match status" value="1"/>
</dbReference>
<dbReference type="AlphaFoldDB" id="A0A6P7Y798"/>
<evidence type="ECO:0000256" key="1">
    <source>
        <dbReference type="ARBA" id="ARBA00004651"/>
    </source>
</evidence>